<dbReference type="PATRIC" id="fig|1562462.4.peg.470"/>
<feature type="active site" evidence="8">
    <location>
        <position position="524"/>
    </location>
</feature>
<dbReference type="GO" id="GO:0006094">
    <property type="term" value="P:gluconeogenesis"/>
    <property type="evidence" value="ECO:0007669"/>
    <property type="project" value="UniProtKB-UniRule"/>
</dbReference>
<dbReference type="CDD" id="cd05016">
    <property type="entry name" value="SIS_PGI_2"/>
    <property type="match status" value="1"/>
</dbReference>
<proteinExistence type="inferred from homology"/>
<dbReference type="GO" id="GO:0005829">
    <property type="term" value="C:cytosol"/>
    <property type="evidence" value="ECO:0007669"/>
    <property type="project" value="TreeGrafter"/>
</dbReference>
<dbReference type="NCBIfam" id="NF001211">
    <property type="entry name" value="PRK00179.1"/>
    <property type="match status" value="1"/>
</dbReference>
<dbReference type="Proteomes" id="UP000068137">
    <property type="component" value="Chromosome"/>
</dbReference>
<accession>A0A0M3TBI7</accession>
<evidence type="ECO:0000256" key="9">
    <source>
        <dbReference type="RuleBase" id="RU000612"/>
    </source>
</evidence>
<keyword evidence="6 8" id="KW-0413">Isomerase</keyword>
<dbReference type="PRINTS" id="PR00662">
    <property type="entry name" value="G6PISOMERASE"/>
</dbReference>
<dbReference type="InterPro" id="IPR035482">
    <property type="entry name" value="SIS_PGI_2"/>
</dbReference>
<dbReference type="InterPro" id="IPR046348">
    <property type="entry name" value="SIS_dom_sf"/>
</dbReference>
<dbReference type="PROSITE" id="PS51463">
    <property type="entry name" value="P_GLUCOSE_ISOMERASE_3"/>
    <property type="match status" value="1"/>
</dbReference>
<reference evidence="10 11" key="1">
    <citation type="journal article" date="2015" name="Genome Announc.">
        <title>Complete Genome Sequences for Two Strains of a Novel Fastidious, Partially Acid-Fast, Gram-Positive Corynebacterineae Bacterium, Derived from Human Clinical Samples.</title>
        <authorList>
            <person name="Nicholson A.C."/>
            <person name="Bell M."/>
            <person name="Humrighouse B.W."/>
            <person name="McQuiston J.R."/>
        </authorList>
    </citation>
    <scope>NUCLEOTIDE SEQUENCE [LARGE SCALE GENOMIC DNA]</scope>
    <source>
        <strain evidence="10 11">X1698</strain>
    </source>
</reference>
<comment type="pathway">
    <text evidence="1 8 9">Carbohydrate degradation; glycolysis; D-glyceraldehyde 3-phosphate and glycerone phosphate from D-glucose: step 2/4.</text>
</comment>
<sequence length="575" mass="62397">MTGATPVDITTTPAWNDLLGHFATVKDLHLRDIFQADPQRGTELTYQVGDLTFDLSKNRITRETLDKLIAVAEAANIPAKREAVFSGEHINCTEDRAVLHTALRLPRDAELIVDGHNIVADVHNVLDRMHSFTDSLRSKEWKGYTGKNITTVVNIGIGGSDLGPVMVDLALRHYQDAGISARYVSNVDPADLVAKTSDLNPAETLFIVASKTFTTQETMTNAAAARRWLVSGLQEITGSEVGDDAIAKHFVAVSTNAEKVADFGIDTANMFGFWDWVGGRYSVDSAIGLSVMTVVGYDNFLRFLDGFHTMDEHFRTAPLAENVPVLMGLLGVWYSDSQLFNADSKAVLPYVQDLSRFPAYLQQLTMESNGKSVRTDGSPVTTSTGEIYWGEPGTNGQHAFYQLLHQGTRLVPTDFIAVAQPLDDLTTADGTGSMHDLLMSNFFAQTKVLAFGKTAAEIVAEGTPEELVNHKVMPGNRPSTSILAARLTPEVVGSLIALYEHIVFVQGMIYAVNPYDQWGVELGKKQAGDLLPFLTGDAALPSEVLADAGTSPAGVDSSTATLISRYRTLRADAPK</sequence>
<comment type="function">
    <text evidence="8">Catalyzes the reversible isomerization of glucose-6-phosphate to fructose-6-phosphate.</text>
</comment>
<evidence type="ECO:0000256" key="7">
    <source>
        <dbReference type="ARBA" id="ARBA00029321"/>
    </source>
</evidence>
<dbReference type="UniPathway" id="UPA00138"/>
<gene>
    <name evidence="8" type="primary">pgi</name>
    <name evidence="10" type="ORF">AL705_02280</name>
</gene>
<comment type="subcellular location">
    <subcellularLocation>
        <location evidence="8">Cytoplasm</location>
    </subcellularLocation>
</comment>
<keyword evidence="3 8" id="KW-0312">Gluconeogenesis</keyword>
<evidence type="ECO:0000313" key="11">
    <source>
        <dbReference type="Proteomes" id="UP000068137"/>
    </source>
</evidence>
<comment type="similarity">
    <text evidence="2 8 9">Belongs to the GPI family.</text>
</comment>
<dbReference type="Pfam" id="PF00342">
    <property type="entry name" value="PGI"/>
    <property type="match status" value="1"/>
</dbReference>
<dbReference type="Gene3D" id="3.40.50.10490">
    <property type="entry name" value="Glucose-6-phosphate isomerase like protein, domain 1"/>
    <property type="match status" value="2"/>
</dbReference>
<dbReference type="GO" id="GO:0051156">
    <property type="term" value="P:glucose 6-phosphate metabolic process"/>
    <property type="evidence" value="ECO:0007669"/>
    <property type="project" value="TreeGrafter"/>
</dbReference>
<dbReference type="GO" id="GO:0097367">
    <property type="term" value="F:carbohydrate derivative binding"/>
    <property type="evidence" value="ECO:0007669"/>
    <property type="project" value="InterPro"/>
</dbReference>
<dbReference type="STRING" id="1528099.AL705_02280"/>
<evidence type="ECO:0000256" key="5">
    <source>
        <dbReference type="ARBA" id="ARBA00023152"/>
    </source>
</evidence>
<dbReference type="PANTHER" id="PTHR11469">
    <property type="entry name" value="GLUCOSE-6-PHOSPHATE ISOMERASE"/>
    <property type="match status" value="1"/>
</dbReference>
<feature type="active site" description="Proton donor" evidence="8">
    <location>
        <position position="367"/>
    </location>
</feature>
<dbReference type="HAMAP" id="MF_00473">
    <property type="entry name" value="G6P_isomerase"/>
    <property type="match status" value="1"/>
</dbReference>
<dbReference type="Gene3D" id="1.10.1390.10">
    <property type="match status" value="1"/>
</dbReference>
<dbReference type="InterPro" id="IPR035476">
    <property type="entry name" value="SIS_PGI_1"/>
</dbReference>
<dbReference type="SUPFAM" id="SSF53697">
    <property type="entry name" value="SIS domain"/>
    <property type="match status" value="1"/>
</dbReference>
<evidence type="ECO:0000256" key="8">
    <source>
        <dbReference type="HAMAP-Rule" id="MF_00473"/>
    </source>
</evidence>
<dbReference type="GO" id="GO:0006096">
    <property type="term" value="P:glycolytic process"/>
    <property type="evidence" value="ECO:0007669"/>
    <property type="project" value="UniProtKB-UniRule"/>
</dbReference>
<comment type="pathway">
    <text evidence="8">Carbohydrate biosynthesis; gluconeogenesis.</text>
</comment>
<dbReference type="RefSeq" id="WP_053961636.1">
    <property type="nucleotide sequence ID" value="NZ_CP012390.1"/>
</dbReference>
<dbReference type="AlphaFoldDB" id="A0A0M3TBI7"/>
<dbReference type="PANTHER" id="PTHR11469:SF1">
    <property type="entry name" value="GLUCOSE-6-PHOSPHATE ISOMERASE"/>
    <property type="match status" value="1"/>
</dbReference>
<dbReference type="FunFam" id="3.40.50.10490:FF:000018">
    <property type="entry name" value="Glucose-6-phosphate isomerase"/>
    <property type="match status" value="1"/>
</dbReference>
<protein>
    <recommendedName>
        <fullName evidence="8">Glucose-6-phosphate isomerase</fullName>
        <shortName evidence="8">GPI</shortName>
        <ecNumber evidence="8">5.3.1.9</ecNumber>
    </recommendedName>
    <alternativeName>
        <fullName evidence="8">Phosphoglucose isomerase</fullName>
        <shortName evidence="8">PGI</shortName>
    </alternativeName>
    <alternativeName>
        <fullName evidence="8">Phosphohexose isomerase</fullName>
        <shortName evidence="8">PHI</shortName>
    </alternativeName>
</protein>
<comment type="catalytic activity">
    <reaction evidence="7 8 9">
        <text>alpha-D-glucose 6-phosphate = beta-D-fructose 6-phosphate</text>
        <dbReference type="Rhea" id="RHEA:11816"/>
        <dbReference type="ChEBI" id="CHEBI:57634"/>
        <dbReference type="ChEBI" id="CHEBI:58225"/>
        <dbReference type="EC" id="5.3.1.9"/>
    </reaction>
</comment>
<dbReference type="KEGG" id="cbq:AL705_02280"/>
<evidence type="ECO:0000256" key="4">
    <source>
        <dbReference type="ARBA" id="ARBA00022490"/>
    </source>
</evidence>
<dbReference type="InterPro" id="IPR018189">
    <property type="entry name" value="Phosphoglucose_isomerase_CS"/>
</dbReference>
<dbReference type="InterPro" id="IPR023096">
    <property type="entry name" value="G6P_Isomerase_C"/>
</dbReference>
<dbReference type="GO" id="GO:0004347">
    <property type="term" value="F:glucose-6-phosphate isomerase activity"/>
    <property type="evidence" value="ECO:0007669"/>
    <property type="project" value="UniProtKB-UniRule"/>
</dbReference>
<evidence type="ECO:0000256" key="6">
    <source>
        <dbReference type="ARBA" id="ARBA00023235"/>
    </source>
</evidence>
<evidence type="ECO:0000256" key="1">
    <source>
        <dbReference type="ARBA" id="ARBA00004926"/>
    </source>
</evidence>
<dbReference type="OrthoDB" id="140919at2"/>
<dbReference type="PROSITE" id="PS00765">
    <property type="entry name" value="P_GLUCOSE_ISOMERASE_1"/>
    <property type="match status" value="1"/>
</dbReference>
<keyword evidence="4 8" id="KW-0963">Cytoplasm</keyword>
<keyword evidence="5 8" id="KW-0324">Glycolysis</keyword>
<evidence type="ECO:0000256" key="2">
    <source>
        <dbReference type="ARBA" id="ARBA00006604"/>
    </source>
</evidence>
<feature type="active site" evidence="8">
    <location>
        <position position="398"/>
    </location>
</feature>
<dbReference type="PROSITE" id="PS00174">
    <property type="entry name" value="P_GLUCOSE_ISOMERASE_2"/>
    <property type="match status" value="1"/>
</dbReference>
<evidence type="ECO:0000313" key="10">
    <source>
        <dbReference type="EMBL" id="ALE18704.1"/>
    </source>
</evidence>
<organism evidence="10 11">
    <name type="scientific">Lawsonella clevelandensis</name>
    <dbReference type="NCBI Taxonomy" id="1528099"/>
    <lineage>
        <taxon>Bacteria</taxon>
        <taxon>Bacillati</taxon>
        <taxon>Actinomycetota</taxon>
        <taxon>Actinomycetes</taxon>
        <taxon>Mycobacteriales</taxon>
        <taxon>Lawsonellaceae</taxon>
        <taxon>Lawsonella</taxon>
    </lineage>
</organism>
<dbReference type="CDD" id="cd05015">
    <property type="entry name" value="SIS_PGI_1"/>
    <property type="match status" value="1"/>
</dbReference>
<dbReference type="UniPathway" id="UPA00109">
    <property type="reaction ID" value="UER00181"/>
</dbReference>
<dbReference type="InterPro" id="IPR001672">
    <property type="entry name" value="G6P_Isomerase"/>
</dbReference>
<name>A0A0M3TBI7_9ACTN</name>
<dbReference type="EC" id="5.3.1.9" evidence="8"/>
<dbReference type="EMBL" id="CP012390">
    <property type="protein sequence ID" value="ALE18704.1"/>
    <property type="molecule type" value="Genomic_DNA"/>
</dbReference>
<evidence type="ECO:0000256" key="3">
    <source>
        <dbReference type="ARBA" id="ARBA00022432"/>
    </source>
</evidence>
<dbReference type="GO" id="GO:0048029">
    <property type="term" value="F:monosaccharide binding"/>
    <property type="evidence" value="ECO:0007669"/>
    <property type="project" value="TreeGrafter"/>
</dbReference>